<name>A0A366D7V3_9GAMM</name>
<dbReference type="SUPFAM" id="SSF51395">
    <property type="entry name" value="FMN-linked oxidoreductases"/>
    <property type="match status" value="1"/>
</dbReference>
<organism evidence="6 7">
    <name type="scientific">Marinomonas aquiplantarum</name>
    <dbReference type="NCBI Taxonomy" id="491951"/>
    <lineage>
        <taxon>Bacteria</taxon>
        <taxon>Pseudomonadati</taxon>
        <taxon>Pseudomonadota</taxon>
        <taxon>Gammaproteobacteria</taxon>
        <taxon>Oceanospirillales</taxon>
        <taxon>Oceanospirillaceae</taxon>
        <taxon>Marinomonas</taxon>
    </lineage>
</organism>
<dbReference type="InterPro" id="IPR013785">
    <property type="entry name" value="Aldolase_TIM"/>
</dbReference>
<dbReference type="PANTHER" id="PTHR22893">
    <property type="entry name" value="NADH OXIDOREDUCTASE-RELATED"/>
    <property type="match status" value="1"/>
</dbReference>
<evidence type="ECO:0000256" key="1">
    <source>
        <dbReference type="ARBA" id="ARBA00001917"/>
    </source>
</evidence>
<dbReference type="InterPro" id="IPR001155">
    <property type="entry name" value="OxRdtase_FMN_N"/>
</dbReference>
<evidence type="ECO:0000313" key="7">
    <source>
        <dbReference type="Proteomes" id="UP000252086"/>
    </source>
</evidence>
<dbReference type="InterPro" id="IPR045247">
    <property type="entry name" value="Oye-like"/>
</dbReference>
<dbReference type="GO" id="GO:0016628">
    <property type="term" value="F:oxidoreductase activity, acting on the CH-CH group of donors, NAD or NADP as acceptor"/>
    <property type="evidence" value="ECO:0007669"/>
    <property type="project" value="UniProtKB-ARBA"/>
</dbReference>
<comment type="caution">
    <text evidence="6">The sequence shown here is derived from an EMBL/GenBank/DDBJ whole genome shotgun (WGS) entry which is preliminary data.</text>
</comment>
<accession>A0A366D7V3</accession>
<comment type="similarity">
    <text evidence="2">Belongs to the NADH:flavin oxidoreductase/NADH oxidase family.</text>
</comment>
<evidence type="ECO:0000256" key="2">
    <source>
        <dbReference type="ARBA" id="ARBA00005979"/>
    </source>
</evidence>
<dbReference type="Pfam" id="PF00724">
    <property type="entry name" value="Oxidored_FMN"/>
    <property type="match status" value="1"/>
</dbReference>
<dbReference type="Proteomes" id="UP000252086">
    <property type="component" value="Unassembled WGS sequence"/>
</dbReference>
<dbReference type="CDD" id="cd02933">
    <property type="entry name" value="OYE_like_FMN"/>
    <property type="match status" value="1"/>
</dbReference>
<dbReference type="GO" id="GO:0005829">
    <property type="term" value="C:cytosol"/>
    <property type="evidence" value="ECO:0007669"/>
    <property type="project" value="UniProtKB-ARBA"/>
</dbReference>
<keyword evidence="7" id="KW-1185">Reference proteome</keyword>
<gene>
    <name evidence="6" type="ORF">DFP76_101403</name>
</gene>
<protein>
    <submittedName>
        <fullName evidence="6">N-ethylmaleimide reductase</fullName>
    </submittedName>
</protein>
<dbReference type="PANTHER" id="PTHR22893:SF91">
    <property type="entry name" value="NADPH DEHYDROGENASE 2-RELATED"/>
    <property type="match status" value="1"/>
</dbReference>
<proteinExistence type="inferred from homology"/>
<feature type="domain" description="NADH:flavin oxidoreductase/NADH oxidase N-terminal" evidence="5">
    <location>
        <begin position="7"/>
        <end position="334"/>
    </location>
</feature>
<evidence type="ECO:0000256" key="3">
    <source>
        <dbReference type="ARBA" id="ARBA00023002"/>
    </source>
</evidence>
<dbReference type="Gene3D" id="3.20.20.70">
    <property type="entry name" value="Aldolase class I"/>
    <property type="match status" value="1"/>
</dbReference>
<dbReference type="GO" id="GO:0010181">
    <property type="term" value="F:FMN binding"/>
    <property type="evidence" value="ECO:0007669"/>
    <property type="project" value="InterPro"/>
</dbReference>
<keyword evidence="3" id="KW-0560">Oxidoreductase</keyword>
<comment type="cofactor">
    <cofactor evidence="1">
        <name>FMN</name>
        <dbReference type="ChEBI" id="CHEBI:58210"/>
    </cofactor>
</comment>
<reference evidence="6 7" key="1">
    <citation type="submission" date="2018-06" db="EMBL/GenBank/DDBJ databases">
        <title>Genomic Encyclopedia of Type Strains, Phase III (KMG-III): the genomes of soil and plant-associated and newly described type strains.</title>
        <authorList>
            <person name="Whitman W."/>
        </authorList>
    </citation>
    <scope>NUCLEOTIDE SEQUENCE [LARGE SCALE GENOMIC DNA]</scope>
    <source>
        <strain evidence="6 7">CECT 7732</strain>
    </source>
</reference>
<dbReference type="FunFam" id="3.20.20.70:FF:000059">
    <property type="entry name" value="N-ethylmaleimide reductase, FMN-linked"/>
    <property type="match status" value="1"/>
</dbReference>
<dbReference type="EMBL" id="QNRF01000001">
    <property type="protein sequence ID" value="RBO86127.1"/>
    <property type="molecule type" value="Genomic_DNA"/>
</dbReference>
<evidence type="ECO:0000256" key="4">
    <source>
        <dbReference type="SAM" id="MobiDB-lite"/>
    </source>
</evidence>
<evidence type="ECO:0000259" key="5">
    <source>
        <dbReference type="Pfam" id="PF00724"/>
    </source>
</evidence>
<sequence>MSTENPLFNSVKLGDLELPNRFAMAPLTRCRAPQHQPNELMAEYYSQRAATGLVITECTMVSEGTSAFGNDPGVYSAEQVEGWKLTTEAVHKADSRIFMQIWHAGRAAHPLLNAGKEAVAPSAIAIEGETHTPEGKKAYTVPRALTKAEIADIVQDFKQAAINAKEAGFDGVEVHAANGYLIDQFLRDSANQRDDEYGGSFENRARFLMEVLDAVTEVMGSGRVGVRLSPLNSFQSMKDSDPVGLVTYLAKALNRYNLAYLHLMRADFFGLQQADVVPAVRDVYEGHLMVNMGYTPEEAAQVIADKQADSVAFGTGILANPDFVTRVKQGAELNQPNPDTFYTPGAEGYTDYPSLQAS</sequence>
<feature type="region of interest" description="Disordered" evidence="4">
    <location>
        <begin position="335"/>
        <end position="358"/>
    </location>
</feature>
<dbReference type="RefSeq" id="WP_113873006.1">
    <property type="nucleotide sequence ID" value="NZ_QNRF01000001.1"/>
</dbReference>
<evidence type="ECO:0000313" key="6">
    <source>
        <dbReference type="EMBL" id="RBO86127.1"/>
    </source>
</evidence>
<dbReference type="OrthoDB" id="8523426at2"/>
<dbReference type="AlphaFoldDB" id="A0A366D7V3"/>